<protein>
    <submittedName>
        <fullName evidence="3">Unannotated protein</fullName>
    </submittedName>
</protein>
<keyword evidence="1" id="KW-0472">Membrane</keyword>
<organism evidence="3">
    <name type="scientific">freshwater metagenome</name>
    <dbReference type="NCBI Taxonomy" id="449393"/>
    <lineage>
        <taxon>unclassified sequences</taxon>
        <taxon>metagenomes</taxon>
        <taxon>ecological metagenomes</taxon>
    </lineage>
</organism>
<name>A0A6J7DSI2_9ZZZZ</name>
<proteinExistence type="predicted"/>
<gene>
    <name evidence="2" type="ORF">UFOPK2658_01199</name>
    <name evidence="3" type="ORF">UFOPK3304_01145</name>
    <name evidence="4" type="ORF">UFOPK3494_01958</name>
    <name evidence="5" type="ORF">UFOPK4134_00671</name>
</gene>
<dbReference type="EMBL" id="CAEZYH010000052">
    <property type="protein sequence ID" value="CAB4723179.1"/>
    <property type="molecule type" value="Genomic_DNA"/>
</dbReference>
<dbReference type="EMBL" id="CAFBMF010000242">
    <property type="protein sequence ID" value="CAB4918801.1"/>
    <property type="molecule type" value="Genomic_DNA"/>
</dbReference>
<accession>A0A6J7DSI2</accession>
<reference evidence="3" key="1">
    <citation type="submission" date="2020-05" db="EMBL/GenBank/DDBJ databases">
        <authorList>
            <person name="Chiriac C."/>
            <person name="Salcher M."/>
            <person name="Ghai R."/>
            <person name="Kavagutti S V."/>
        </authorList>
    </citation>
    <scope>NUCLEOTIDE SEQUENCE</scope>
</reference>
<evidence type="ECO:0000256" key="1">
    <source>
        <dbReference type="SAM" id="Phobius"/>
    </source>
</evidence>
<evidence type="ECO:0000313" key="3">
    <source>
        <dbReference type="EMBL" id="CAB4873631.1"/>
    </source>
</evidence>
<keyword evidence="1" id="KW-1133">Transmembrane helix</keyword>
<keyword evidence="1" id="KW-0812">Transmembrane</keyword>
<dbReference type="AlphaFoldDB" id="A0A6J7DSI2"/>
<feature type="transmembrane region" description="Helical" evidence="1">
    <location>
        <begin position="84"/>
        <end position="106"/>
    </location>
</feature>
<evidence type="ECO:0000313" key="2">
    <source>
        <dbReference type="EMBL" id="CAB4723179.1"/>
    </source>
</evidence>
<evidence type="ECO:0000313" key="4">
    <source>
        <dbReference type="EMBL" id="CAB4918801.1"/>
    </source>
</evidence>
<dbReference type="EMBL" id="CAFBLJ010000058">
    <property type="protein sequence ID" value="CAB4873631.1"/>
    <property type="molecule type" value="Genomic_DNA"/>
</dbReference>
<dbReference type="EMBL" id="CAFBPS010000036">
    <property type="protein sequence ID" value="CAB5027358.1"/>
    <property type="molecule type" value="Genomic_DNA"/>
</dbReference>
<evidence type="ECO:0000313" key="5">
    <source>
        <dbReference type="EMBL" id="CAB5027358.1"/>
    </source>
</evidence>
<sequence>MDAIAVMTKPFANKFLIFMTDLSLSAPVALSGYKSHGCTLPDKNSETFLRNFLKDFENCRLAGQTHVVALPEFRSPISRAVAPVLAGLGFFAVLGLIMWGIAALMAGEQAQTTTFTPDRLPIGNVDQWSESINTNGPVLFPGLGTTSGERTIVLDHNGANSERGWVVYYAFPADRDVTCAIEQIVGTDTFTDCDGRTIAVEDLAPPTNGEYPIIEDRVALYIDLGERANDVTTTVETSLP</sequence>